<evidence type="ECO:0000256" key="5">
    <source>
        <dbReference type="ARBA" id="ARBA00022691"/>
    </source>
</evidence>
<comment type="catalytic activity">
    <reaction evidence="6">
        <text>adenosine(1618) in 23S rRNA + S-adenosyl-L-methionine = N(6)-methyladenosine(1618) in 23S rRNA + S-adenosyl-L-homocysteine + H(+)</text>
        <dbReference type="Rhea" id="RHEA:16497"/>
        <dbReference type="Rhea" id="RHEA-COMP:10229"/>
        <dbReference type="Rhea" id="RHEA-COMP:10231"/>
        <dbReference type="ChEBI" id="CHEBI:15378"/>
        <dbReference type="ChEBI" id="CHEBI:57856"/>
        <dbReference type="ChEBI" id="CHEBI:59789"/>
        <dbReference type="ChEBI" id="CHEBI:74411"/>
        <dbReference type="ChEBI" id="CHEBI:74449"/>
        <dbReference type="EC" id="2.1.1.181"/>
    </reaction>
</comment>
<evidence type="ECO:0000313" key="8">
    <source>
        <dbReference type="Proteomes" id="UP000238034"/>
    </source>
</evidence>
<evidence type="ECO:0000313" key="7">
    <source>
        <dbReference type="EMBL" id="PRY52548.1"/>
    </source>
</evidence>
<dbReference type="Proteomes" id="UP000238034">
    <property type="component" value="Unassembled WGS sequence"/>
</dbReference>
<dbReference type="InterPro" id="IPR016909">
    <property type="entry name" value="rRNA_lsu_MeTfrase_F"/>
</dbReference>
<reference evidence="7 8" key="1">
    <citation type="submission" date="2018-03" db="EMBL/GenBank/DDBJ databases">
        <title>Genomic Encyclopedia of Type Strains, Phase III (KMG-III): the genomes of soil and plant-associated and newly described type strains.</title>
        <authorList>
            <person name="Whitman W."/>
        </authorList>
    </citation>
    <scope>NUCLEOTIDE SEQUENCE [LARGE SCALE GENOMIC DNA]</scope>
    <source>
        <strain evidence="7 8">CGMCC 1.9313</strain>
    </source>
</reference>
<dbReference type="InterPro" id="IPR010286">
    <property type="entry name" value="METTL16/RlmF"/>
</dbReference>
<evidence type="ECO:0000256" key="2">
    <source>
        <dbReference type="ARBA" id="ARBA00022552"/>
    </source>
</evidence>
<dbReference type="HAMAP" id="MF_01848">
    <property type="entry name" value="23SrRNA_methyltr_F"/>
    <property type="match status" value="1"/>
</dbReference>
<name>A0A2T0U3V9_9SPHI</name>
<dbReference type="Gene3D" id="3.40.50.150">
    <property type="entry name" value="Vaccinia Virus protein VP39"/>
    <property type="match status" value="1"/>
</dbReference>
<dbReference type="NCBIfam" id="NF008725">
    <property type="entry name" value="PRK11727.1"/>
    <property type="match status" value="1"/>
</dbReference>
<dbReference type="PANTHER" id="PTHR13393">
    <property type="entry name" value="SAM-DEPENDENT METHYLTRANSFERASE"/>
    <property type="match status" value="1"/>
</dbReference>
<keyword evidence="4 6" id="KW-0808">Transferase</keyword>
<dbReference type="PIRSF" id="PIRSF029038">
    <property type="entry name" value="Mtase_YbiN_prd"/>
    <property type="match status" value="1"/>
</dbReference>
<gene>
    <name evidence="6" type="primary">rlmF</name>
    <name evidence="7" type="ORF">B0I27_10514</name>
</gene>
<organism evidence="7 8">
    <name type="scientific">Arcticibacter pallidicorallinus</name>
    <dbReference type="NCBI Taxonomy" id="1259464"/>
    <lineage>
        <taxon>Bacteria</taxon>
        <taxon>Pseudomonadati</taxon>
        <taxon>Bacteroidota</taxon>
        <taxon>Sphingobacteriia</taxon>
        <taxon>Sphingobacteriales</taxon>
        <taxon>Sphingobacteriaceae</taxon>
        <taxon>Arcticibacter</taxon>
    </lineage>
</organism>
<comment type="similarity">
    <text evidence="6">Belongs to the methyltransferase superfamily. METTL16/RlmF family.</text>
</comment>
<keyword evidence="8" id="KW-1185">Reference proteome</keyword>
<dbReference type="SUPFAM" id="SSF53335">
    <property type="entry name" value="S-adenosyl-L-methionine-dependent methyltransferases"/>
    <property type="match status" value="1"/>
</dbReference>
<keyword evidence="2 6" id="KW-0698">rRNA processing</keyword>
<evidence type="ECO:0000256" key="4">
    <source>
        <dbReference type="ARBA" id="ARBA00022679"/>
    </source>
</evidence>
<proteinExistence type="inferred from homology"/>
<comment type="subcellular location">
    <subcellularLocation>
        <location evidence="6">Cytoplasm</location>
    </subcellularLocation>
</comment>
<evidence type="ECO:0000256" key="3">
    <source>
        <dbReference type="ARBA" id="ARBA00022603"/>
    </source>
</evidence>
<dbReference type="PANTHER" id="PTHR13393:SF0">
    <property type="entry name" value="RNA N6-ADENOSINE-METHYLTRANSFERASE METTL16"/>
    <property type="match status" value="1"/>
</dbReference>
<keyword evidence="5 6" id="KW-0949">S-adenosyl-L-methionine</keyword>
<accession>A0A2T0U3V9</accession>
<keyword evidence="1 6" id="KW-0963">Cytoplasm</keyword>
<comment type="function">
    <text evidence="6">Specifically methylates the adenine in position 1618 of 23S rRNA.</text>
</comment>
<protein>
    <recommendedName>
        <fullName evidence="6">Ribosomal RNA large subunit methyltransferase F</fullName>
        <ecNumber evidence="6">2.1.1.181</ecNumber>
    </recommendedName>
    <alternativeName>
        <fullName evidence="6">23S rRNA mA1618 methyltransferase</fullName>
    </alternativeName>
    <alternativeName>
        <fullName evidence="6">rRNA adenine N-6-methyltransferase</fullName>
    </alternativeName>
</protein>
<dbReference type="InterPro" id="IPR029063">
    <property type="entry name" value="SAM-dependent_MTases_sf"/>
</dbReference>
<dbReference type="GO" id="GO:0005737">
    <property type="term" value="C:cytoplasm"/>
    <property type="evidence" value="ECO:0007669"/>
    <property type="project" value="UniProtKB-SubCell"/>
</dbReference>
<dbReference type="GO" id="GO:0070475">
    <property type="term" value="P:rRNA base methylation"/>
    <property type="evidence" value="ECO:0007669"/>
    <property type="project" value="TreeGrafter"/>
</dbReference>
<keyword evidence="3 6" id="KW-0489">Methyltransferase</keyword>
<dbReference type="Pfam" id="PF05971">
    <property type="entry name" value="Methyltransf_10"/>
    <property type="match status" value="1"/>
</dbReference>
<dbReference type="EMBL" id="PVTH01000005">
    <property type="protein sequence ID" value="PRY52548.1"/>
    <property type="molecule type" value="Genomic_DNA"/>
</dbReference>
<evidence type="ECO:0000256" key="1">
    <source>
        <dbReference type="ARBA" id="ARBA00022490"/>
    </source>
</evidence>
<comment type="caution">
    <text evidence="7">The sequence shown here is derived from an EMBL/GenBank/DDBJ whole genome shotgun (WGS) entry which is preliminary data.</text>
</comment>
<dbReference type="EC" id="2.1.1.181" evidence="6"/>
<evidence type="ECO:0000256" key="6">
    <source>
        <dbReference type="HAMAP-Rule" id="MF_01848"/>
    </source>
</evidence>
<sequence length="328" mass="37067">MLYRLMYNLAMKLPAMTDQPNRNTDQKEMLHPRNKHRDRYDFPSLIKANPQLSDYVSVNPYGDLSVDFKDPDAVKALNQSLLKYFYGIELWDIPKGYLCPPIPGRADYLHYLADLLAEPAEAEIPTGKHIKILDIGVGANCIYPLIGHSEYGWTFVGSETDSLALKNAKGIVDANLLSKVISIRKQSSSSNIFSGVIRPGEKFDATICNPPFHASRQAAMEGSGRKWKNLRGQNHDKDLLNFGGQNTELWCEGGEERFVRQMIKESLQFSSNCRWFTSLISKKETLPACYRDLSYHGATAVKTINMSQGQKKSRILAWTFQHRDTQAG</sequence>
<dbReference type="AlphaFoldDB" id="A0A2T0U3V9"/>
<dbReference type="GO" id="GO:0052907">
    <property type="term" value="F:23S rRNA (adenine(1618)-N(6))-methyltransferase activity"/>
    <property type="evidence" value="ECO:0007669"/>
    <property type="project" value="UniProtKB-EC"/>
</dbReference>
<dbReference type="CDD" id="cd02440">
    <property type="entry name" value="AdoMet_MTases"/>
    <property type="match status" value="1"/>
</dbReference>